<accession>A0A9D9EEW4</accession>
<proteinExistence type="predicted"/>
<dbReference type="Proteomes" id="UP000823619">
    <property type="component" value="Unassembled WGS sequence"/>
</dbReference>
<reference evidence="1" key="1">
    <citation type="submission" date="2020-10" db="EMBL/GenBank/DDBJ databases">
        <authorList>
            <person name="Gilroy R."/>
        </authorList>
    </citation>
    <scope>NUCLEOTIDE SEQUENCE</scope>
    <source>
        <strain evidence="1">D5-748</strain>
    </source>
</reference>
<organism evidence="1 2">
    <name type="scientific">Candidatus Cryptobacteroides merdavium</name>
    <dbReference type="NCBI Taxonomy" id="2840769"/>
    <lineage>
        <taxon>Bacteria</taxon>
        <taxon>Pseudomonadati</taxon>
        <taxon>Bacteroidota</taxon>
        <taxon>Bacteroidia</taxon>
        <taxon>Bacteroidales</taxon>
        <taxon>Candidatus Cryptobacteroides</taxon>
    </lineage>
</organism>
<dbReference type="AlphaFoldDB" id="A0A9D9EEW4"/>
<evidence type="ECO:0008006" key="3">
    <source>
        <dbReference type="Google" id="ProtNLM"/>
    </source>
</evidence>
<evidence type="ECO:0000313" key="2">
    <source>
        <dbReference type="Proteomes" id="UP000823619"/>
    </source>
</evidence>
<dbReference type="Gene3D" id="3.40.430.10">
    <property type="entry name" value="Dihydrofolate Reductase, subunit A"/>
    <property type="match status" value="1"/>
</dbReference>
<comment type="caution">
    <text evidence="1">The sequence shown here is derived from an EMBL/GenBank/DDBJ whole genome shotgun (WGS) entry which is preliminary data.</text>
</comment>
<name>A0A9D9EEW4_9BACT</name>
<dbReference type="EMBL" id="JADIMO010000099">
    <property type="protein sequence ID" value="MBO8445613.1"/>
    <property type="molecule type" value="Genomic_DNA"/>
</dbReference>
<dbReference type="SUPFAM" id="SSF53597">
    <property type="entry name" value="Dihydrofolate reductase-like"/>
    <property type="match status" value="1"/>
</dbReference>
<reference evidence="1" key="2">
    <citation type="journal article" date="2021" name="PeerJ">
        <title>Extensive microbial diversity within the chicken gut microbiome revealed by metagenomics and culture.</title>
        <authorList>
            <person name="Gilroy R."/>
            <person name="Ravi A."/>
            <person name="Getino M."/>
            <person name="Pursley I."/>
            <person name="Horton D.L."/>
            <person name="Alikhan N.F."/>
            <person name="Baker D."/>
            <person name="Gharbi K."/>
            <person name="Hall N."/>
            <person name="Watson M."/>
            <person name="Adriaenssens E.M."/>
            <person name="Foster-Nyarko E."/>
            <person name="Jarju S."/>
            <person name="Secka A."/>
            <person name="Antonio M."/>
            <person name="Oren A."/>
            <person name="Chaudhuri R.R."/>
            <person name="La Ragione R."/>
            <person name="Hildebrand F."/>
            <person name="Pallen M.J."/>
        </authorList>
    </citation>
    <scope>NUCLEOTIDE SEQUENCE</scope>
    <source>
        <strain evidence="1">D5-748</strain>
    </source>
</reference>
<gene>
    <name evidence="1" type="ORF">IAC23_07990</name>
</gene>
<protein>
    <recommendedName>
        <fullName evidence="3">Bacterial bifunctional deaminase-reductase C-terminal domain-containing protein</fullName>
    </recommendedName>
</protein>
<sequence>MAKVQIFAVQSIDGYMVEGCKEQYPSLYDERAVLYQGATFILNADSPLSMLMEDLENECNDAVYLIEALPRNESIINTMLQMRLVDEIVICTVPVMQGNGTRLFRTCIPPATCWESESTSISKNGTVRTVFRKIGPFDKNRV</sequence>
<evidence type="ECO:0000313" key="1">
    <source>
        <dbReference type="EMBL" id="MBO8445613.1"/>
    </source>
</evidence>
<dbReference type="InterPro" id="IPR024072">
    <property type="entry name" value="DHFR-like_dom_sf"/>
</dbReference>